<name>A0A7I8VJE0_9ANNE</name>
<proteinExistence type="predicted"/>
<keyword evidence="2" id="KW-1185">Reference proteome</keyword>
<organism evidence="1 2">
    <name type="scientific">Dimorphilus gyrociliatus</name>
    <dbReference type="NCBI Taxonomy" id="2664684"/>
    <lineage>
        <taxon>Eukaryota</taxon>
        <taxon>Metazoa</taxon>
        <taxon>Spiralia</taxon>
        <taxon>Lophotrochozoa</taxon>
        <taxon>Annelida</taxon>
        <taxon>Polychaeta</taxon>
        <taxon>Polychaeta incertae sedis</taxon>
        <taxon>Dinophilidae</taxon>
        <taxon>Dimorphilus</taxon>
    </lineage>
</organism>
<gene>
    <name evidence="1" type="ORF">DGYR_LOCUS5014</name>
</gene>
<protein>
    <submittedName>
        <fullName evidence="1">DgyrCDS5273</fullName>
    </submittedName>
</protein>
<comment type="caution">
    <text evidence="1">The sequence shown here is derived from an EMBL/GenBank/DDBJ whole genome shotgun (WGS) entry which is preliminary data.</text>
</comment>
<dbReference type="AlphaFoldDB" id="A0A7I8VJE0"/>
<evidence type="ECO:0000313" key="2">
    <source>
        <dbReference type="Proteomes" id="UP000549394"/>
    </source>
</evidence>
<accession>A0A7I8VJE0</accession>
<dbReference type="EMBL" id="CAJFCJ010000006">
    <property type="protein sequence ID" value="CAD5116377.1"/>
    <property type="molecule type" value="Genomic_DNA"/>
</dbReference>
<evidence type="ECO:0000313" key="1">
    <source>
        <dbReference type="EMBL" id="CAD5116377.1"/>
    </source>
</evidence>
<sequence>MQFSPDVSSEEETYEAPSALSTISDLLCALVERNEKNQLIDLLKLHLNLDETNIIKVLSFINKYVNYGGEWIKIEQITTKKERYGCLLLLIRHNQFLKPNTDPLLATIVNSTYEKKIELFFAILNQYGINENTVRKYCGVVFLLLQNHVPFDTICTILTEAKIVTAFEKFMVNHRYDCMKHLIKFHLVDVVDEISKRTGLGFKKEDVIHCLLYCQNFDFYINKYPNFFRTYFLSITQDIDYYEESIIRRRMTFVHKMISHPIFKDSLTEVSKVLSYLCACQLSSLSFDVTTIESLGLLIFTSDIGDGLNEEFLRQLLNIPFNLDSELCNLIIGTLIIFGYNFSTRICDRLELLRNHPSTLSLLASAADNKLWSSIVKIYSDFRQTLSLKRLAICQIRRSMKRPFVNNIESLVNNFKLPRLFKDMLEMRSYVTSVTDVIPITQTDEGPLVLEKFNKRLNKFEEKKTTEELTFDIRFTYDEGDKYHHGFICTQ</sequence>
<dbReference type="Proteomes" id="UP000549394">
    <property type="component" value="Unassembled WGS sequence"/>
</dbReference>
<reference evidence="1 2" key="1">
    <citation type="submission" date="2020-08" db="EMBL/GenBank/DDBJ databases">
        <authorList>
            <person name="Hejnol A."/>
        </authorList>
    </citation>
    <scope>NUCLEOTIDE SEQUENCE [LARGE SCALE GENOMIC DNA]</scope>
</reference>